<evidence type="ECO:0000313" key="1">
    <source>
        <dbReference type="EMBL" id="PRD63883.1"/>
    </source>
</evidence>
<dbReference type="Proteomes" id="UP000238589">
    <property type="component" value="Unassembled WGS sequence"/>
</dbReference>
<evidence type="ECO:0000313" key="2">
    <source>
        <dbReference type="Proteomes" id="UP000238589"/>
    </source>
</evidence>
<name>A0A2S9K0B6_9BURK</name>
<proteinExistence type="predicted"/>
<comment type="caution">
    <text evidence="1">The sequence shown here is derived from an EMBL/GenBank/DDBJ whole genome shotgun (WGS) entry which is preliminary data.</text>
</comment>
<organism evidence="1 2">
    <name type="scientific">Malikia granosa</name>
    <dbReference type="NCBI Taxonomy" id="263067"/>
    <lineage>
        <taxon>Bacteria</taxon>
        <taxon>Pseudomonadati</taxon>
        <taxon>Pseudomonadota</taxon>
        <taxon>Betaproteobacteria</taxon>
        <taxon>Burkholderiales</taxon>
        <taxon>Comamonadaceae</taxon>
        <taxon>Malikia</taxon>
    </lineage>
</organism>
<dbReference type="AlphaFoldDB" id="A0A2S9K0B6"/>
<gene>
    <name evidence="1" type="ORF">C6P64_17370</name>
</gene>
<keyword evidence="2" id="KW-1185">Reference proteome</keyword>
<accession>A0A2S9K0B6</accession>
<reference evidence="1 2" key="1">
    <citation type="submission" date="2018-03" db="EMBL/GenBank/DDBJ databases">
        <title>Comparative genomics illustrates the genes involved in a hyperalkaliphilic mechanisms of Serpentinomonas isolated from highly-alkaline calcium-rich serpentinized springs.</title>
        <authorList>
            <person name="Suzuki S."/>
            <person name="Ishii S."/>
            <person name="Walworth N."/>
            <person name="Bird L."/>
            <person name="Kuenen J.G."/>
            <person name="Nealson K.H."/>
        </authorList>
    </citation>
    <scope>NUCLEOTIDE SEQUENCE [LARGE SCALE GENOMIC DNA]</scope>
    <source>
        <strain evidence="1 2">P1</strain>
    </source>
</reference>
<dbReference type="EMBL" id="PVLQ01000122">
    <property type="protein sequence ID" value="PRD63883.1"/>
    <property type="molecule type" value="Genomic_DNA"/>
</dbReference>
<sequence length="106" mass="12492">MGHIIQFSSLRTHEKFEIVKRFFEKAEIAKTQMELSLLDDLRADPMIALPLINYPFEDFRLRSGNESCPDRAREVPIDKLEKYTAYKFYSLLRAKSQEGIMNYEVV</sequence>
<protein>
    <submittedName>
        <fullName evidence="1">Uncharacterized protein</fullName>
    </submittedName>
</protein>